<comment type="caution">
    <text evidence="1">The sequence shown here is derived from an EMBL/GenBank/DDBJ whole genome shotgun (WGS) entry which is preliminary data.</text>
</comment>
<gene>
    <name evidence="1" type="ORF">D9611_009029</name>
</gene>
<dbReference type="Proteomes" id="UP000541558">
    <property type="component" value="Unassembled WGS sequence"/>
</dbReference>
<evidence type="ECO:0008006" key="3">
    <source>
        <dbReference type="Google" id="ProtNLM"/>
    </source>
</evidence>
<keyword evidence="2" id="KW-1185">Reference proteome</keyword>
<sequence length="573" mass="64714">MPFQDLYTQLRDGLVLSRKIASLHCLFIVLEIAKHFCFASTPTGQDTREGFVYNGTLNQSSFRNGVWNALPRPAPRGWWRRLALHTTVFAYITDRPIHDSHQLPRILSSTPHLPPPRFQFPAVMKFSASSKVRKLLSGAFLSRAGAQAHNLAAPVNQLSPRILAYIFEFASSEIRDTSMKWIALSHTCQLWRSIALDHEALWTDISFLNPRWTELMLARSGSTLPITVCLKDSDHRTDAWTETFHKLEHPPIDRIRSLIVGGWFGRMAIHKCYPQTLLEAGMIHPPSHTWLGQNFHALENLEIEGKMSFSGEPCVGELCKALVRSAPPLHRIRFVDIRYEKVDEKWDFLPKLGANLKSLTLWWTLSNGLTGLSGVRVSPSISELVGYLKAMPRLEYLAVSSIHPGRTDEDRSIPTLTLENLKTIITWDYVSTQTLLFDAMRIPNAQRIDIRVYGAMRSTVPIVQLLASVRRAWKGNAKDSVFTRLGTGFKQIGPAKDRYYKLWVKVYDDAAGCATVILKCIGPDISISAVEQTFQHRLGLTEDQTDKCVRWSSAENRARLGHLEALQEAAPLA</sequence>
<reference evidence="1 2" key="1">
    <citation type="journal article" date="2020" name="ISME J.">
        <title>Uncovering the hidden diversity of litter-decomposition mechanisms in mushroom-forming fungi.</title>
        <authorList>
            <person name="Floudas D."/>
            <person name="Bentzer J."/>
            <person name="Ahren D."/>
            <person name="Johansson T."/>
            <person name="Persson P."/>
            <person name="Tunlid A."/>
        </authorList>
    </citation>
    <scope>NUCLEOTIDE SEQUENCE [LARGE SCALE GENOMIC DNA]</scope>
    <source>
        <strain evidence="1 2">CBS 175.51</strain>
    </source>
</reference>
<evidence type="ECO:0000313" key="1">
    <source>
        <dbReference type="EMBL" id="KAF5339887.1"/>
    </source>
</evidence>
<accession>A0A8H5CDN9</accession>
<protein>
    <recommendedName>
        <fullName evidence="3">F-box domain-containing protein</fullName>
    </recommendedName>
</protein>
<dbReference type="EMBL" id="JAACJK010000006">
    <property type="protein sequence ID" value="KAF5339887.1"/>
    <property type="molecule type" value="Genomic_DNA"/>
</dbReference>
<name>A0A8H5CDN9_9AGAR</name>
<evidence type="ECO:0000313" key="2">
    <source>
        <dbReference type="Proteomes" id="UP000541558"/>
    </source>
</evidence>
<dbReference type="AlphaFoldDB" id="A0A8H5CDN9"/>
<proteinExistence type="predicted"/>
<organism evidence="1 2">
    <name type="scientific">Ephemerocybe angulata</name>
    <dbReference type="NCBI Taxonomy" id="980116"/>
    <lineage>
        <taxon>Eukaryota</taxon>
        <taxon>Fungi</taxon>
        <taxon>Dikarya</taxon>
        <taxon>Basidiomycota</taxon>
        <taxon>Agaricomycotina</taxon>
        <taxon>Agaricomycetes</taxon>
        <taxon>Agaricomycetidae</taxon>
        <taxon>Agaricales</taxon>
        <taxon>Agaricineae</taxon>
        <taxon>Psathyrellaceae</taxon>
        <taxon>Ephemerocybe</taxon>
    </lineage>
</organism>
<dbReference type="OrthoDB" id="3365698at2759"/>